<dbReference type="EMBL" id="CADCXU010031984">
    <property type="protein sequence ID" value="CAB0017826.1"/>
    <property type="molecule type" value="Genomic_DNA"/>
</dbReference>
<feature type="compositionally biased region" description="Basic residues" evidence="1">
    <location>
        <begin position="11"/>
        <end position="23"/>
    </location>
</feature>
<reference evidence="3 4" key="1">
    <citation type="submission" date="2020-02" db="EMBL/GenBank/DDBJ databases">
        <authorList>
            <person name="Ferguson B K."/>
        </authorList>
    </citation>
    <scope>NUCLEOTIDE SEQUENCE [LARGE SCALE GENOMIC DNA]</scope>
</reference>
<protein>
    <submittedName>
        <fullName evidence="3">Uncharacterized protein</fullName>
    </submittedName>
</protein>
<dbReference type="EMBL" id="CADCXU010031983">
    <property type="protein sequence ID" value="CAB0017825.1"/>
    <property type="molecule type" value="Genomic_DNA"/>
</dbReference>
<sequence>MDRADCACARPARRARGRDRRTHQPPPDRPPRPITFTFPPPTVDPFGSASAGQKRVRPPSTPLSACPGGPDLLKRSRTDTPDLNIQPLVNVNVAATMNQQPSTAQEQQLALCTVDSVNSAASEEEDYIRYIRNSKNLDELNQTEMTAL</sequence>
<evidence type="ECO:0000313" key="3">
    <source>
        <dbReference type="EMBL" id="CAB0017826.1"/>
    </source>
</evidence>
<evidence type="ECO:0000313" key="2">
    <source>
        <dbReference type="EMBL" id="CAB0017825.1"/>
    </source>
</evidence>
<keyword evidence="4" id="KW-1185">Reference proteome</keyword>
<feature type="region of interest" description="Disordered" evidence="1">
    <location>
        <begin position="1"/>
        <end position="83"/>
    </location>
</feature>
<organism evidence="3 4">
    <name type="scientific">Nesidiocoris tenuis</name>
    <dbReference type="NCBI Taxonomy" id="355587"/>
    <lineage>
        <taxon>Eukaryota</taxon>
        <taxon>Metazoa</taxon>
        <taxon>Ecdysozoa</taxon>
        <taxon>Arthropoda</taxon>
        <taxon>Hexapoda</taxon>
        <taxon>Insecta</taxon>
        <taxon>Pterygota</taxon>
        <taxon>Neoptera</taxon>
        <taxon>Paraneoptera</taxon>
        <taxon>Hemiptera</taxon>
        <taxon>Heteroptera</taxon>
        <taxon>Panheteroptera</taxon>
        <taxon>Cimicomorpha</taxon>
        <taxon>Miridae</taxon>
        <taxon>Dicyphina</taxon>
        <taxon>Nesidiocoris</taxon>
    </lineage>
</organism>
<accession>A0A6H5HJX1</accession>
<dbReference type="AlphaFoldDB" id="A0A6H5HJX1"/>
<proteinExistence type="predicted"/>
<feature type="compositionally biased region" description="Low complexity" evidence="1">
    <location>
        <begin position="1"/>
        <end position="10"/>
    </location>
</feature>
<name>A0A6H5HJX1_9HEMI</name>
<evidence type="ECO:0000256" key="1">
    <source>
        <dbReference type="SAM" id="MobiDB-lite"/>
    </source>
</evidence>
<gene>
    <name evidence="2" type="ORF">NTEN_LOCUS21758</name>
    <name evidence="3" type="ORF">NTEN_LOCUS21759</name>
</gene>
<dbReference type="Proteomes" id="UP000479000">
    <property type="component" value="Unassembled WGS sequence"/>
</dbReference>
<feature type="non-terminal residue" evidence="3">
    <location>
        <position position="148"/>
    </location>
</feature>
<evidence type="ECO:0000313" key="4">
    <source>
        <dbReference type="Proteomes" id="UP000479000"/>
    </source>
</evidence>